<dbReference type="OrthoDB" id="1157330at2"/>
<dbReference type="SUPFAM" id="SSF52499">
    <property type="entry name" value="Isochorismatase-like hydrolases"/>
    <property type="match status" value="1"/>
</dbReference>
<dbReference type="CDD" id="cd01014">
    <property type="entry name" value="nicotinamidase_related"/>
    <property type="match status" value="1"/>
</dbReference>
<protein>
    <submittedName>
        <fullName evidence="3">Isochorismatase</fullName>
    </submittedName>
</protein>
<evidence type="ECO:0000256" key="1">
    <source>
        <dbReference type="ARBA" id="ARBA00022801"/>
    </source>
</evidence>
<name>A0A1A7PXG5_9PAST</name>
<comment type="caution">
    <text evidence="3">The sequence shown here is derived from an EMBL/GenBank/DDBJ whole genome shotgun (WGS) entry which is preliminary data.</text>
</comment>
<dbReference type="Gene3D" id="3.40.50.850">
    <property type="entry name" value="Isochorismatase-like"/>
    <property type="match status" value="1"/>
</dbReference>
<dbReference type="Pfam" id="PF00857">
    <property type="entry name" value="Isochorismatase"/>
    <property type="match status" value="1"/>
</dbReference>
<accession>A0A1A7PXG5</accession>
<keyword evidence="1" id="KW-0378">Hydrolase</keyword>
<feature type="domain" description="Isochorismatase-like" evidence="2">
    <location>
        <begin position="3"/>
        <end position="174"/>
    </location>
</feature>
<dbReference type="STRING" id="505341.QV08_11270"/>
<organism evidence="3 4">
    <name type="scientific">Gallibacterium salpingitidis</name>
    <dbReference type="NCBI Taxonomy" id="505341"/>
    <lineage>
        <taxon>Bacteria</taxon>
        <taxon>Pseudomonadati</taxon>
        <taxon>Pseudomonadota</taxon>
        <taxon>Gammaproteobacteria</taxon>
        <taxon>Pasteurellales</taxon>
        <taxon>Pasteurellaceae</taxon>
        <taxon>Gallibacterium</taxon>
    </lineage>
</organism>
<keyword evidence="4" id="KW-1185">Reference proteome</keyword>
<dbReference type="InterPro" id="IPR000868">
    <property type="entry name" value="Isochorismatase-like_dom"/>
</dbReference>
<dbReference type="InterPro" id="IPR036380">
    <property type="entry name" value="Isochorismatase-like_sf"/>
</dbReference>
<dbReference type="EMBL" id="JTJL01000006">
    <property type="protein sequence ID" value="OBW95844.1"/>
    <property type="molecule type" value="Genomic_DNA"/>
</dbReference>
<dbReference type="PANTHER" id="PTHR43540:SF1">
    <property type="entry name" value="ISOCHORISMATASE HYDROLASE"/>
    <property type="match status" value="1"/>
</dbReference>
<gene>
    <name evidence="3" type="ORF">QS62_02015</name>
</gene>
<dbReference type="GO" id="GO:0016787">
    <property type="term" value="F:hydrolase activity"/>
    <property type="evidence" value="ECO:0007669"/>
    <property type="project" value="UniProtKB-KW"/>
</dbReference>
<evidence type="ECO:0000259" key="2">
    <source>
        <dbReference type="Pfam" id="PF00857"/>
    </source>
</evidence>
<dbReference type="RefSeq" id="WP_066105147.1">
    <property type="nucleotide sequence ID" value="NZ_JTJL01000006.1"/>
</dbReference>
<reference evidence="3 4" key="1">
    <citation type="submission" date="2014-11" db="EMBL/GenBank/DDBJ databases">
        <title>Pan-genome of Gallibacterium spp.</title>
        <authorList>
            <person name="Kudirkiene E."/>
            <person name="Bojesen A.M."/>
        </authorList>
    </citation>
    <scope>NUCLEOTIDE SEQUENCE [LARGE SCALE GENOMIC DNA]</scope>
    <source>
        <strain evidence="3 4">F150</strain>
    </source>
</reference>
<proteinExistence type="predicted"/>
<dbReference type="InterPro" id="IPR050272">
    <property type="entry name" value="Isochorismatase-like_hydrls"/>
</dbReference>
<evidence type="ECO:0000313" key="3">
    <source>
        <dbReference type="EMBL" id="OBW95844.1"/>
    </source>
</evidence>
<dbReference type="PATRIC" id="fig|505341.3.peg.403"/>
<dbReference type="Proteomes" id="UP000092649">
    <property type="component" value="Unassembled WGS sequence"/>
</dbReference>
<dbReference type="AlphaFoldDB" id="A0A1A7PXG5"/>
<sequence length="180" mass="20193">MQALLLIDLEQGFLENDRPPRNNLNAEKNIASLLELFRKQNKPVIHIQHVSIDPQSVFSKPSGYAFMHGFEPLADEVVFQKHVNSAFIGTNLEQYLKEQGINQLIMVGFTLPHCVSTTARMAGNLGFDTTVISDATVSYALTDVDGKFLEADCIHHCHLAALNEEFAKIMTTQQYTDKEK</sequence>
<evidence type="ECO:0000313" key="4">
    <source>
        <dbReference type="Proteomes" id="UP000092649"/>
    </source>
</evidence>
<dbReference type="PANTHER" id="PTHR43540">
    <property type="entry name" value="PEROXYUREIDOACRYLATE/UREIDOACRYLATE AMIDOHYDROLASE-RELATED"/>
    <property type="match status" value="1"/>
</dbReference>